<feature type="transmembrane region" description="Helical" evidence="2">
    <location>
        <begin position="17"/>
        <end position="42"/>
    </location>
</feature>
<reference evidence="4 5" key="1">
    <citation type="submission" date="2014-04" db="EMBL/GenBank/DDBJ databases">
        <title>Genome assembly of Hyalangium minutum DSM 14724.</title>
        <authorList>
            <person name="Sharma G."/>
            <person name="Subramanian S."/>
        </authorList>
    </citation>
    <scope>NUCLEOTIDE SEQUENCE [LARGE SCALE GENOMIC DNA]</scope>
    <source>
        <strain evidence="4 5">DSM 14724</strain>
    </source>
</reference>
<dbReference type="PROSITE" id="PS50125">
    <property type="entry name" value="GUANYLATE_CYCLASE_2"/>
    <property type="match status" value="1"/>
</dbReference>
<organism evidence="4 5">
    <name type="scientific">Hyalangium minutum</name>
    <dbReference type="NCBI Taxonomy" id="394096"/>
    <lineage>
        <taxon>Bacteria</taxon>
        <taxon>Pseudomonadati</taxon>
        <taxon>Myxococcota</taxon>
        <taxon>Myxococcia</taxon>
        <taxon>Myxococcales</taxon>
        <taxon>Cystobacterineae</taxon>
        <taxon>Archangiaceae</taxon>
        <taxon>Hyalangium</taxon>
    </lineage>
</organism>
<dbReference type="Pfam" id="PF00211">
    <property type="entry name" value="Guanylate_cyc"/>
    <property type="match status" value="1"/>
</dbReference>
<dbReference type="AlphaFoldDB" id="A0A085WTL2"/>
<feature type="region of interest" description="Disordered" evidence="1">
    <location>
        <begin position="150"/>
        <end position="206"/>
    </location>
</feature>
<dbReference type="Proteomes" id="UP000028725">
    <property type="component" value="Unassembled WGS sequence"/>
</dbReference>
<dbReference type="GO" id="GO:0006171">
    <property type="term" value="P:cAMP biosynthetic process"/>
    <property type="evidence" value="ECO:0007669"/>
    <property type="project" value="TreeGrafter"/>
</dbReference>
<keyword evidence="2" id="KW-0472">Membrane</keyword>
<evidence type="ECO:0000256" key="2">
    <source>
        <dbReference type="SAM" id="Phobius"/>
    </source>
</evidence>
<dbReference type="OrthoDB" id="9806735at2"/>
<dbReference type="SUPFAM" id="SSF55073">
    <property type="entry name" value="Nucleotide cyclase"/>
    <property type="match status" value="1"/>
</dbReference>
<dbReference type="GO" id="GO:0035556">
    <property type="term" value="P:intracellular signal transduction"/>
    <property type="evidence" value="ECO:0007669"/>
    <property type="project" value="InterPro"/>
</dbReference>
<dbReference type="SMART" id="SM00044">
    <property type="entry name" value="CYCc"/>
    <property type="match status" value="1"/>
</dbReference>
<dbReference type="Pfam" id="PF05226">
    <property type="entry name" value="CHASE2"/>
    <property type="match status" value="1"/>
</dbReference>
<dbReference type="GO" id="GO:0004016">
    <property type="term" value="F:adenylate cyclase activity"/>
    <property type="evidence" value="ECO:0007669"/>
    <property type="project" value="UniProtKB-ARBA"/>
</dbReference>
<dbReference type="STRING" id="394096.DB31_3155"/>
<protein>
    <submittedName>
        <fullName evidence="4">Adenylate cyclase</fullName>
    </submittedName>
</protein>
<feature type="domain" description="Guanylate cyclase" evidence="3">
    <location>
        <begin position="529"/>
        <end position="663"/>
    </location>
</feature>
<evidence type="ECO:0000256" key="1">
    <source>
        <dbReference type="SAM" id="MobiDB-lite"/>
    </source>
</evidence>
<keyword evidence="2" id="KW-1133">Transmembrane helix</keyword>
<gene>
    <name evidence="4" type="ORF">DB31_3155</name>
</gene>
<dbReference type="PATRIC" id="fig|394096.3.peg.804"/>
<name>A0A085WTL2_9BACT</name>
<accession>A0A085WTL2</accession>
<dbReference type="PANTHER" id="PTHR43081">
    <property type="entry name" value="ADENYLATE CYCLASE, TERMINAL-DIFFERENTIATION SPECIFIC-RELATED"/>
    <property type="match status" value="1"/>
</dbReference>
<dbReference type="InterPro" id="IPR001054">
    <property type="entry name" value="A/G_cyclase"/>
</dbReference>
<dbReference type="InterPro" id="IPR007890">
    <property type="entry name" value="CHASE2"/>
</dbReference>
<dbReference type="CDD" id="cd07302">
    <property type="entry name" value="CHD"/>
    <property type="match status" value="1"/>
</dbReference>
<dbReference type="RefSeq" id="WP_044182469.1">
    <property type="nucleotide sequence ID" value="NZ_JMCB01000002.1"/>
</dbReference>
<sequence>MASDAGRILRLRLRNHLALMVGMAVAATAVAAGSWKLGLLWLPNLERILYDSALTRFTHRQGVSSDIVVLAIDQPSLERVRNNPTYARNFGNYPWTRNLWAHVVDELAYRGAKAVLFDMVMDERSTDPSTDESFAQAVRDTGMPFYLGMSAHPSTPPFPKVDPVHVPRALTPPRPLPAQAPGQDAAPQQAEEFEEQEDPSQAPTDPIETAKVLAFPVKTNGRELPLLEYEPTPGLRVPSHIVPPLPVLLPEAGGFGLVEVEPDPDGSMRRTRFAYSDGVNPFVTLPVALAADLFGAKELEFSGRTMRLGSREFQVNEDGSAEIDFGGTLYQRFPLVPVADVLDSWGLRQEGKAGRKEDLEVLRGKIVVVGGLALGLADQKSTPFMALTPGVSKQVAVLDNLLAGRFITETPFWVSVLFGLGLALFSSVLLMTLRRPVLEFVWLLGIVPVVFMGVGVCLALGRVHPLAALPAAAGLLSSLGATASNHLFANREALFIREAFSRYMEPKLIEQMIEESELPRLDGEEREITAFFSDIRGFSSFSESFRDNPRMLVSVLNRYLTRVSSALLYEGGCLDKYIGDAVVCLFGAPVNHSDHAVRACKGALAVQTAVERLREEFREKNLPDVYTRIGINTARLFVGNFGSDQLFDYTAMGDGMNLASRLEGANKAYGSLIMIGPRTYELAKDSIEVRELDQVRVAGKKEAVRVYELLALRGELSSEKRETVNRYHEALALYRLRRFSEASIVLDTQLSRAPQDGPTAALLKRCQEYAETPPPPEWDGVTSLDKS</sequence>
<keyword evidence="2" id="KW-0812">Transmembrane</keyword>
<dbReference type="InterPro" id="IPR050697">
    <property type="entry name" value="Adenylyl/Guanylyl_Cyclase_3/4"/>
</dbReference>
<feature type="transmembrane region" description="Helical" evidence="2">
    <location>
        <begin position="440"/>
        <end position="461"/>
    </location>
</feature>
<feature type="compositionally biased region" description="Low complexity" evidence="1">
    <location>
        <begin position="179"/>
        <end position="190"/>
    </location>
</feature>
<evidence type="ECO:0000313" key="4">
    <source>
        <dbReference type="EMBL" id="KFE71025.1"/>
    </source>
</evidence>
<dbReference type="InterPro" id="IPR029787">
    <property type="entry name" value="Nucleotide_cyclase"/>
</dbReference>
<evidence type="ECO:0000259" key="3">
    <source>
        <dbReference type="PROSITE" id="PS50125"/>
    </source>
</evidence>
<proteinExistence type="predicted"/>
<dbReference type="SMART" id="SM01080">
    <property type="entry name" value="CHASE2"/>
    <property type="match status" value="1"/>
</dbReference>
<feature type="region of interest" description="Disordered" evidence="1">
    <location>
        <begin position="766"/>
        <end position="787"/>
    </location>
</feature>
<evidence type="ECO:0000313" key="5">
    <source>
        <dbReference type="Proteomes" id="UP000028725"/>
    </source>
</evidence>
<dbReference type="PANTHER" id="PTHR43081:SF1">
    <property type="entry name" value="ADENYLATE CYCLASE, TERMINAL-DIFFERENTIATION SPECIFIC"/>
    <property type="match status" value="1"/>
</dbReference>
<comment type="caution">
    <text evidence="4">The sequence shown here is derived from an EMBL/GenBank/DDBJ whole genome shotgun (WGS) entry which is preliminary data.</text>
</comment>
<feature type="transmembrane region" description="Helical" evidence="2">
    <location>
        <begin position="412"/>
        <end position="433"/>
    </location>
</feature>
<keyword evidence="5" id="KW-1185">Reference proteome</keyword>
<dbReference type="EMBL" id="JMCB01000002">
    <property type="protein sequence ID" value="KFE71025.1"/>
    <property type="molecule type" value="Genomic_DNA"/>
</dbReference>
<dbReference type="Gene3D" id="3.30.70.1230">
    <property type="entry name" value="Nucleotide cyclase"/>
    <property type="match status" value="1"/>
</dbReference>